<dbReference type="RefSeq" id="WP_379698054.1">
    <property type="nucleotide sequence ID" value="NZ_JBHSXH010000015.1"/>
</dbReference>
<sequence length="51" mass="5083">MATEGVGDRLGLSSASRRTLSLSFAALAVVLLVAFVVVNFASVGPGTETSG</sequence>
<dbReference type="Proteomes" id="UP001596408">
    <property type="component" value="Unassembled WGS sequence"/>
</dbReference>
<dbReference type="AlphaFoldDB" id="A0ABD5U0T4"/>
<evidence type="ECO:0000256" key="1">
    <source>
        <dbReference type="SAM" id="Phobius"/>
    </source>
</evidence>
<evidence type="ECO:0000313" key="2">
    <source>
        <dbReference type="EMBL" id="MFC6826441.1"/>
    </source>
</evidence>
<comment type="caution">
    <text evidence="2">The sequence shown here is derived from an EMBL/GenBank/DDBJ whole genome shotgun (WGS) entry which is preliminary data.</text>
</comment>
<keyword evidence="1" id="KW-0812">Transmembrane</keyword>
<proteinExistence type="predicted"/>
<keyword evidence="3" id="KW-1185">Reference proteome</keyword>
<reference evidence="2 3" key="1">
    <citation type="journal article" date="2019" name="Int. J. Syst. Evol. Microbiol.">
        <title>The Global Catalogue of Microorganisms (GCM) 10K type strain sequencing project: providing services to taxonomists for standard genome sequencing and annotation.</title>
        <authorList>
            <consortium name="The Broad Institute Genomics Platform"/>
            <consortium name="The Broad Institute Genome Sequencing Center for Infectious Disease"/>
            <person name="Wu L."/>
            <person name="Ma J."/>
        </authorList>
    </citation>
    <scope>NUCLEOTIDE SEQUENCE [LARGE SCALE GENOMIC DNA]</scope>
    <source>
        <strain evidence="2 3">YIM 94188</strain>
    </source>
</reference>
<accession>A0ABD5U0T4</accession>
<gene>
    <name evidence="2" type="ORF">ACFQEV_15765</name>
</gene>
<evidence type="ECO:0000313" key="3">
    <source>
        <dbReference type="Proteomes" id="UP001596408"/>
    </source>
</evidence>
<dbReference type="EMBL" id="JBHSXH010000015">
    <property type="protein sequence ID" value="MFC6826441.1"/>
    <property type="molecule type" value="Genomic_DNA"/>
</dbReference>
<feature type="transmembrane region" description="Helical" evidence="1">
    <location>
        <begin position="20"/>
        <end position="41"/>
    </location>
</feature>
<keyword evidence="1" id="KW-1133">Transmembrane helix</keyword>
<name>A0ABD5U0T4_9EURY</name>
<organism evidence="2 3">
    <name type="scientific">Halopelagius fulvigenes</name>
    <dbReference type="NCBI Taxonomy" id="1198324"/>
    <lineage>
        <taxon>Archaea</taxon>
        <taxon>Methanobacteriati</taxon>
        <taxon>Methanobacteriota</taxon>
        <taxon>Stenosarchaea group</taxon>
        <taxon>Halobacteria</taxon>
        <taxon>Halobacteriales</taxon>
        <taxon>Haloferacaceae</taxon>
    </lineage>
</organism>
<protein>
    <submittedName>
        <fullName evidence="2">Uncharacterized protein</fullName>
    </submittedName>
</protein>
<keyword evidence="1" id="KW-0472">Membrane</keyword>